<protein>
    <recommendedName>
        <fullName evidence="3">Methyl-accepting transducer domain-containing protein</fullName>
    </recommendedName>
</protein>
<sequence>MAVFRRAGARADERAELETYRAFVRGMTEVLEAAARGDLEARVRPAAGSAAVAELTAVQHAANRVLDVTDAYVRDAGTALAEAAHGRFHRRILRAGLTGAFRESATNIISARRALVTTAGEVEAARSSRLGLADEFESVVMTMSEHVATAATQLSASAGGLGAAASAAQSEVRQAQDTIASLTRSSEQIQEVIALINSVADQTRLLALNATIEAARAGDAGKGFAVVASEVKQLADETARATEQVTAQVASIRDASAGAAQVIAGVGSTVTEMNGLVDGIAAAVDGGGAGDGGGEGLSRMAERLRGEMSGFLTAMRS</sequence>
<comment type="caution">
    <text evidence="4">The sequence shown here is derived from an EMBL/GenBank/DDBJ whole genome shotgun (WGS) entry which is preliminary data.</text>
</comment>
<keyword evidence="5" id="KW-1185">Reference proteome</keyword>
<evidence type="ECO:0000256" key="1">
    <source>
        <dbReference type="ARBA" id="ARBA00023224"/>
    </source>
</evidence>
<name>A0ABP9HSX9_9ACTN</name>
<dbReference type="PANTHER" id="PTHR32089:SF112">
    <property type="entry name" value="LYSOZYME-LIKE PROTEIN-RELATED"/>
    <property type="match status" value="1"/>
</dbReference>
<evidence type="ECO:0000256" key="2">
    <source>
        <dbReference type="PROSITE-ProRule" id="PRU00284"/>
    </source>
</evidence>
<dbReference type="PANTHER" id="PTHR32089">
    <property type="entry name" value="METHYL-ACCEPTING CHEMOTAXIS PROTEIN MCPB"/>
    <property type="match status" value="1"/>
</dbReference>
<organism evidence="4 5">
    <name type="scientific">Kineococcus glutinatus</name>
    <dbReference type="NCBI Taxonomy" id="1070872"/>
    <lineage>
        <taxon>Bacteria</taxon>
        <taxon>Bacillati</taxon>
        <taxon>Actinomycetota</taxon>
        <taxon>Actinomycetes</taxon>
        <taxon>Kineosporiales</taxon>
        <taxon>Kineosporiaceae</taxon>
        <taxon>Kineococcus</taxon>
    </lineage>
</organism>
<gene>
    <name evidence="4" type="ORF">GCM10023225_17770</name>
</gene>
<dbReference type="PROSITE" id="PS50111">
    <property type="entry name" value="CHEMOTAXIS_TRANSDUC_2"/>
    <property type="match status" value="1"/>
</dbReference>
<dbReference type="InterPro" id="IPR004089">
    <property type="entry name" value="MCPsignal_dom"/>
</dbReference>
<dbReference type="RefSeq" id="WP_345712119.1">
    <property type="nucleotide sequence ID" value="NZ_BAABIL010000240.1"/>
</dbReference>
<accession>A0ABP9HSX9</accession>
<dbReference type="Proteomes" id="UP001501195">
    <property type="component" value="Unassembled WGS sequence"/>
</dbReference>
<dbReference type="Gene3D" id="1.10.287.950">
    <property type="entry name" value="Methyl-accepting chemotaxis protein"/>
    <property type="match status" value="1"/>
</dbReference>
<dbReference type="SUPFAM" id="SSF58104">
    <property type="entry name" value="Methyl-accepting chemotaxis protein (MCP) signaling domain"/>
    <property type="match status" value="1"/>
</dbReference>
<dbReference type="Pfam" id="PF00015">
    <property type="entry name" value="MCPsignal"/>
    <property type="match status" value="1"/>
</dbReference>
<dbReference type="EMBL" id="BAABIL010000240">
    <property type="protein sequence ID" value="GAA4977567.1"/>
    <property type="molecule type" value="Genomic_DNA"/>
</dbReference>
<reference evidence="5" key="1">
    <citation type="journal article" date="2019" name="Int. J. Syst. Evol. Microbiol.">
        <title>The Global Catalogue of Microorganisms (GCM) 10K type strain sequencing project: providing services to taxonomists for standard genome sequencing and annotation.</title>
        <authorList>
            <consortium name="The Broad Institute Genomics Platform"/>
            <consortium name="The Broad Institute Genome Sequencing Center for Infectious Disease"/>
            <person name="Wu L."/>
            <person name="Ma J."/>
        </authorList>
    </citation>
    <scope>NUCLEOTIDE SEQUENCE [LARGE SCALE GENOMIC DNA]</scope>
    <source>
        <strain evidence="5">JCM 18126</strain>
    </source>
</reference>
<evidence type="ECO:0000313" key="4">
    <source>
        <dbReference type="EMBL" id="GAA4977567.1"/>
    </source>
</evidence>
<evidence type="ECO:0000313" key="5">
    <source>
        <dbReference type="Proteomes" id="UP001501195"/>
    </source>
</evidence>
<proteinExistence type="predicted"/>
<feature type="domain" description="Methyl-accepting transducer" evidence="3">
    <location>
        <begin position="104"/>
        <end position="285"/>
    </location>
</feature>
<dbReference type="SMART" id="SM00283">
    <property type="entry name" value="MA"/>
    <property type="match status" value="1"/>
</dbReference>
<keyword evidence="1 2" id="KW-0807">Transducer</keyword>
<evidence type="ECO:0000259" key="3">
    <source>
        <dbReference type="PROSITE" id="PS50111"/>
    </source>
</evidence>